<keyword evidence="2" id="KW-1185">Reference proteome</keyword>
<accession>A0A2A6BQF6</accession>
<sequence length="152" mass="17793">MEAAILADELQFARDSIFFLLREKTSNRISNDELLMLFMHIHKYYTNASDVQQIKDENMTQNEKGVVSKFLDILDDRQLITHCGNHEPADIFYGLVSFRCEIISQFSKLVSNFDLKSYIVILLVKETMFHKKFLPYCIASKTNVIYEYCLTD</sequence>
<evidence type="ECO:0000313" key="2">
    <source>
        <dbReference type="Proteomes" id="UP000005239"/>
    </source>
</evidence>
<reference evidence="1" key="2">
    <citation type="submission" date="2022-06" db="UniProtKB">
        <authorList>
            <consortium name="EnsemblMetazoa"/>
        </authorList>
    </citation>
    <scope>IDENTIFICATION</scope>
    <source>
        <strain evidence="1">PS312</strain>
    </source>
</reference>
<organism evidence="1 2">
    <name type="scientific">Pristionchus pacificus</name>
    <name type="common">Parasitic nematode worm</name>
    <dbReference type="NCBI Taxonomy" id="54126"/>
    <lineage>
        <taxon>Eukaryota</taxon>
        <taxon>Metazoa</taxon>
        <taxon>Ecdysozoa</taxon>
        <taxon>Nematoda</taxon>
        <taxon>Chromadorea</taxon>
        <taxon>Rhabditida</taxon>
        <taxon>Rhabditina</taxon>
        <taxon>Diplogasteromorpha</taxon>
        <taxon>Diplogasteroidea</taxon>
        <taxon>Neodiplogasteridae</taxon>
        <taxon>Pristionchus</taxon>
    </lineage>
</organism>
<dbReference type="AlphaFoldDB" id="A0A2A6BQF6"/>
<proteinExistence type="predicted"/>
<accession>A0A8R1UQN5</accession>
<reference evidence="2" key="1">
    <citation type="journal article" date="2008" name="Nat. Genet.">
        <title>The Pristionchus pacificus genome provides a unique perspective on nematode lifestyle and parasitism.</title>
        <authorList>
            <person name="Dieterich C."/>
            <person name="Clifton S.W."/>
            <person name="Schuster L.N."/>
            <person name="Chinwalla A."/>
            <person name="Delehaunty K."/>
            <person name="Dinkelacker I."/>
            <person name="Fulton L."/>
            <person name="Fulton R."/>
            <person name="Godfrey J."/>
            <person name="Minx P."/>
            <person name="Mitreva M."/>
            <person name="Roeseler W."/>
            <person name="Tian H."/>
            <person name="Witte H."/>
            <person name="Yang S.P."/>
            <person name="Wilson R.K."/>
            <person name="Sommer R.J."/>
        </authorList>
    </citation>
    <scope>NUCLEOTIDE SEQUENCE [LARGE SCALE GENOMIC DNA]</scope>
    <source>
        <strain evidence="2">PS312</strain>
    </source>
</reference>
<protein>
    <submittedName>
        <fullName evidence="1">Uncharacterized protein</fullName>
    </submittedName>
</protein>
<evidence type="ECO:0000313" key="1">
    <source>
        <dbReference type="EnsemblMetazoa" id="PPA36733.1"/>
    </source>
</evidence>
<dbReference type="Proteomes" id="UP000005239">
    <property type="component" value="Unassembled WGS sequence"/>
</dbReference>
<gene>
    <name evidence="1" type="primary">WBGene00275102</name>
</gene>
<name>A0A2A6BQF6_PRIPA</name>
<dbReference type="EnsemblMetazoa" id="PPA36733.1">
    <property type="protein sequence ID" value="PPA36733.1"/>
    <property type="gene ID" value="WBGene00275102"/>
</dbReference>